<gene>
    <name evidence="10" type="ORF">GPM918_LOCUS38083</name>
    <name evidence="11" type="ORF">SRO942_LOCUS38878</name>
</gene>
<keyword evidence="5 8" id="KW-0472">Membrane</keyword>
<proteinExistence type="predicted"/>
<evidence type="ECO:0000256" key="6">
    <source>
        <dbReference type="ARBA" id="ARBA00023170"/>
    </source>
</evidence>
<sequence length="433" mass="50220">VLFENLLENITMFDSTFNYDFINKNSSTMMMMNSSLLHSTSMISIIKMDNHTNSLILKWIVRIIGGLLIAIGSIGNTLSALTLSRKKLRVQVTSIYLIALALSDLGNVFFSVLNFYLVRISEQNNMRLYNNIACKLHIFFTYYFINLSPTLLVAVSVQRYLAIAKHHYSKRHCTVKNAYIIITLIVAISFCIQMHWGIFYELRRVPKINKQNITYIKPVCNISLQYPTYLWFRSNILGYLQWFFFTLCPFVIMLILNSLILKVIASAKRVQQRINNKNQRKKIKQRNMTIMLLSVSCVFILLTAPASTFMAFSHLFHAHSEKFGTLWIMFSLIYYTNTAANFLLYFLTADVFRQELRVMFFSLPCCKKLLSIRTNECTTGTTKNLEQQTDGEEFLKKNGPLVNDDQRTVIKTTVNTRLLVINKNSRFNENSQL</sequence>
<dbReference type="PROSITE" id="PS50262">
    <property type="entry name" value="G_PROTEIN_RECEP_F1_2"/>
    <property type="match status" value="1"/>
</dbReference>
<dbReference type="GO" id="GO:0005886">
    <property type="term" value="C:plasma membrane"/>
    <property type="evidence" value="ECO:0007669"/>
    <property type="project" value="TreeGrafter"/>
</dbReference>
<keyword evidence="4" id="KW-0297">G-protein coupled receptor</keyword>
<evidence type="ECO:0000313" key="10">
    <source>
        <dbReference type="EMBL" id="CAF1531568.1"/>
    </source>
</evidence>
<comment type="subcellular location">
    <subcellularLocation>
        <location evidence="1">Membrane</location>
        <topology evidence="1">Multi-pass membrane protein</topology>
    </subcellularLocation>
</comment>
<feature type="transmembrane region" description="Helical" evidence="8">
    <location>
        <begin position="178"/>
        <end position="199"/>
    </location>
</feature>
<dbReference type="SUPFAM" id="SSF81321">
    <property type="entry name" value="Family A G protein-coupled receptor-like"/>
    <property type="match status" value="1"/>
</dbReference>
<feature type="transmembrane region" description="Helical" evidence="8">
    <location>
        <begin position="288"/>
        <end position="312"/>
    </location>
</feature>
<dbReference type="InterPro" id="IPR000276">
    <property type="entry name" value="GPCR_Rhodpsn"/>
</dbReference>
<evidence type="ECO:0000256" key="4">
    <source>
        <dbReference type="ARBA" id="ARBA00023040"/>
    </source>
</evidence>
<feature type="transmembrane region" description="Helical" evidence="8">
    <location>
        <begin position="95"/>
        <end position="118"/>
    </location>
</feature>
<dbReference type="PANTHER" id="PTHR24243">
    <property type="entry name" value="G-PROTEIN COUPLED RECEPTOR"/>
    <property type="match status" value="1"/>
</dbReference>
<keyword evidence="7" id="KW-0807">Transducer</keyword>
<dbReference type="Gene3D" id="1.20.1070.10">
    <property type="entry name" value="Rhodopsin 7-helix transmembrane proteins"/>
    <property type="match status" value="1"/>
</dbReference>
<evidence type="ECO:0000259" key="9">
    <source>
        <dbReference type="PROSITE" id="PS50262"/>
    </source>
</evidence>
<feature type="non-terminal residue" evidence="10">
    <location>
        <position position="1"/>
    </location>
</feature>
<feature type="transmembrane region" description="Helical" evidence="8">
    <location>
        <begin position="138"/>
        <end position="157"/>
    </location>
</feature>
<evidence type="ECO:0000256" key="7">
    <source>
        <dbReference type="ARBA" id="ARBA00023224"/>
    </source>
</evidence>
<keyword evidence="3 8" id="KW-1133">Transmembrane helix</keyword>
<evidence type="ECO:0000256" key="8">
    <source>
        <dbReference type="SAM" id="Phobius"/>
    </source>
</evidence>
<feature type="domain" description="G-protein coupled receptors family 1 profile" evidence="9">
    <location>
        <begin position="75"/>
        <end position="345"/>
    </location>
</feature>
<reference evidence="10" key="1">
    <citation type="submission" date="2021-02" db="EMBL/GenBank/DDBJ databases">
        <authorList>
            <person name="Nowell W R."/>
        </authorList>
    </citation>
    <scope>NUCLEOTIDE SEQUENCE</scope>
</reference>
<evidence type="ECO:0000256" key="3">
    <source>
        <dbReference type="ARBA" id="ARBA00022989"/>
    </source>
</evidence>
<name>A0A815VK87_9BILA</name>
<evidence type="ECO:0000313" key="11">
    <source>
        <dbReference type="EMBL" id="CAF4390843.1"/>
    </source>
</evidence>
<dbReference type="PANTHER" id="PTHR24243:SF233">
    <property type="entry name" value="THYROTROPIN-RELEASING HORMONE RECEPTOR"/>
    <property type="match status" value="1"/>
</dbReference>
<dbReference type="Pfam" id="PF00001">
    <property type="entry name" value="7tm_1"/>
    <property type="match status" value="1"/>
</dbReference>
<dbReference type="InterPro" id="IPR017452">
    <property type="entry name" value="GPCR_Rhodpsn_7TM"/>
</dbReference>
<keyword evidence="6" id="KW-0675">Receptor</keyword>
<comment type="caution">
    <text evidence="10">The sequence shown here is derived from an EMBL/GenBank/DDBJ whole genome shotgun (WGS) entry which is preliminary data.</text>
</comment>
<evidence type="ECO:0000256" key="5">
    <source>
        <dbReference type="ARBA" id="ARBA00023136"/>
    </source>
</evidence>
<evidence type="ECO:0000313" key="12">
    <source>
        <dbReference type="Proteomes" id="UP000663829"/>
    </source>
</evidence>
<dbReference type="EMBL" id="CAJNOQ010024839">
    <property type="protein sequence ID" value="CAF1531568.1"/>
    <property type="molecule type" value="Genomic_DNA"/>
</dbReference>
<protein>
    <recommendedName>
        <fullName evidence="9">G-protein coupled receptors family 1 profile domain-containing protein</fullName>
    </recommendedName>
</protein>
<keyword evidence="12" id="KW-1185">Reference proteome</keyword>
<feature type="transmembrane region" description="Helical" evidence="8">
    <location>
        <begin position="59"/>
        <end position="83"/>
    </location>
</feature>
<dbReference type="Proteomes" id="UP000681722">
    <property type="component" value="Unassembled WGS sequence"/>
</dbReference>
<dbReference type="CDD" id="cd14978">
    <property type="entry name" value="7tmA_FMRFamide_R-like"/>
    <property type="match status" value="1"/>
</dbReference>
<accession>A0A815VK87</accession>
<dbReference type="PRINTS" id="PR00237">
    <property type="entry name" value="GPCRRHODOPSN"/>
</dbReference>
<dbReference type="OrthoDB" id="9990906at2759"/>
<feature type="transmembrane region" description="Helical" evidence="8">
    <location>
        <begin position="239"/>
        <end position="267"/>
    </location>
</feature>
<organism evidence="10 12">
    <name type="scientific">Didymodactylos carnosus</name>
    <dbReference type="NCBI Taxonomy" id="1234261"/>
    <lineage>
        <taxon>Eukaryota</taxon>
        <taxon>Metazoa</taxon>
        <taxon>Spiralia</taxon>
        <taxon>Gnathifera</taxon>
        <taxon>Rotifera</taxon>
        <taxon>Eurotatoria</taxon>
        <taxon>Bdelloidea</taxon>
        <taxon>Philodinida</taxon>
        <taxon>Philodinidae</taxon>
        <taxon>Didymodactylos</taxon>
    </lineage>
</organism>
<evidence type="ECO:0000256" key="2">
    <source>
        <dbReference type="ARBA" id="ARBA00022692"/>
    </source>
</evidence>
<keyword evidence="2 8" id="KW-0812">Transmembrane</keyword>
<feature type="transmembrane region" description="Helical" evidence="8">
    <location>
        <begin position="324"/>
        <end position="347"/>
    </location>
</feature>
<evidence type="ECO:0000256" key="1">
    <source>
        <dbReference type="ARBA" id="ARBA00004141"/>
    </source>
</evidence>
<dbReference type="GO" id="GO:0004930">
    <property type="term" value="F:G protein-coupled receptor activity"/>
    <property type="evidence" value="ECO:0007669"/>
    <property type="project" value="UniProtKB-KW"/>
</dbReference>
<dbReference type="Proteomes" id="UP000663829">
    <property type="component" value="Unassembled WGS sequence"/>
</dbReference>
<dbReference type="EMBL" id="CAJOBC010090423">
    <property type="protein sequence ID" value="CAF4390843.1"/>
    <property type="molecule type" value="Genomic_DNA"/>
</dbReference>
<dbReference type="AlphaFoldDB" id="A0A815VK87"/>